<comment type="caution">
    <text evidence="3">The sequence shown here is derived from an EMBL/GenBank/DDBJ whole genome shotgun (WGS) entry which is preliminary data.</text>
</comment>
<dbReference type="SUPFAM" id="SSF51338">
    <property type="entry name" value="Composite domain of metallo-dependent hydrolases"/>
    <property type="match status" value="2"/>
</dbReference>
<dbReference type="SUPFAM" id="SSF51556">
    <property type="entry name" value="Metallo-dependent hydrolases"/>
    <property type="match status" value="1"/>
</dbReference>
<dbReference type="Pfam" id="PF01979">
    <property type="entry name" value="Amidohydro_1"/>
    <property type="match status" value="1"/>
</dbReference>
<proteinExistence type="predicted"/>
<name>A0A9D1JUX9_9FIRM</name>
<evidence type="ECO:0000313" key="4">
    <source>
        <dbReference type="Proteomes" id="UP000824001"/>
    </source>
</evidence>
<feature type="domain" description="Amidohydrolase-related" evidence="2">
    <location>
        <begin position="54"/>
        <end position="393"/>
    </location>
</feature>
<dbReference type="InterPro" id="IPR050287">
    <property type="entry name" value="MTA/SAH_deaminase"/>
</dbReference>
<dbReference type="Gene3D" id="2.30.40.10">
    <property type="entry name" value="Urease, subunit C, domain 1"/>
    <property type="match status" value="1"/>
</dbReference>
<gene>
    <name evidence="3" type="ORF">IAC18_05415</name>
</gene>
<dbReference type="InterPro" id="IPR006680">
    <property type="entry name" value="Amidohydro-rel"/>
</dbReference>
<accession>A0A9D1JUX9</accession>
<dbReference type="PANTHER" id="PTHR43794:SF11">
    <property type="entry name" value="AMIDOHYDROLASE-RELATED DOMAIN-CONTAINING PROTEIN"/>
    <property type="match status" value="1"/>
</dbReference>
<sequence>MIRLYNGLVMPMTDGCAIVPGEVWTDGDRIALAGSAEGLDAPAFEREIDLRGGLVIPGFKNAHTHSAMTFLRSYADDLPLQSWLFDKVFPLEAKLTPEAVYAFTRLAALEYLAGGVTASFDMYYHREAYARANIDMGFRTVICGALSAGDRLSVAADDYAKFNRLHPLIGYRLGAHAEYTADEALLRGLAELAHEYKAPFWAHNSETRNETDGCFERHGMSPTAYFDSLGLFDYGGGGFHCVWFDENDMDIFARRGLWAVTCPASNAKLASGIAPLAKFAARGVRVAVGTDGPASNNALDMFREMYLACVLQKLALGDAAACPAENVLCAACSAGARAMGLPDCDSLAPGRQADLAVIDLDRPGMRPIHDAAKNLVYSGTRDCVRLTMVAGRVLYEDGEFCAGEDPGKIIAEAEKYARAICQ</sequence>
<keyword evidence="1" id="KW-0378">Hydrolase</keyword>
<dbReference type="Gene3D" id="3.20.20.140">
    <property type="entry name" value="Metal-dependent hydrolases"/>
    <property type="match status" value="1"/>
</dbReference>
<organism evidence="3 4">
    <name type="scientific">Candidatus Scatomorpha merdipullorum</name>
    <dbReference type="NCBI Taxonomy" id="2840927"/>
    <lineage>
        <taxon>Bacteria</taxon>
        <taxon>Bacillati</taxon>
        <taxon>Bacillota</taxon>
        <taxon>Clostridia</taxon>
        <taxon>Eubacteriales</taxon>
        <taxon>Candidatus Scatomorpha</taxon>
    </lineage>
</organism>
<dbReference type="GO" id="GO:0016810">
    <property type="term" value="F:hydrolase activity, acting on carbon-nitrogen (but not peptide) bonds"/>
    <property type="evidence" value="ECO:0007669"/>
    <property type="project" value="InterPro"/>
</dbReference>
<reference evidence="3" key="1">
    <citation type="submission" date="2020-10" db="EMBL/GenBank/DDBJ databases">
        <authorList>
            <person name="Gilroy R."/>
        </authorList>
    </citation>
    <scope>NUCLEOTIDE SEQUENCE</scope>
    <source>
        <strain evidence="3">ChiHjej10B9-9673</strain>
    </source>
</reference>
<evidence type="ECO:0000259" key="2">
    <source>
        <dbReference type="Pfam" id="PF01979"/>
    </source>
</evidence>
<dbReference type="CDD" id="cd01298">
    <property type="entry name" value="ATZ_TRZ_like"/>
    <property type="match status" value="1"/>
</dbReference>
<evidence type="ECO:0000256" key="1">
    <source>
        <dbReference type="ARBA" id="ARBA00022801"/>
    </source>
</evidence>
<protein>
    <submittedName>
        <fullName evidence="3">Amidohydrolase</fullName>
    </submittedName>
</protein>
<dbReference type="PANTHER" id="PTHR43794">
    <property type="entry name" value="AMINOHYDROLASE SSNA-RELATED"/>
    <property type="match status" value="1"/>
</dbReference>
<dbReference type="EMBL" id="DVJK01000153">
    <property type="protein sequence ID" value="HIS66985.1"/>
    <property type="molecule type" value="Genomic_DNA"/>
</dbReference>
<dbReference type="InterPro" id="IPR032466">
    <property type="entry name" value="Metal_Hydrolase"/>
</dbReference>
<dbReference type="AlphaFoldDB" id="A0A9D1JUX9"/>
<reference evidence="3" key="2">
    <citation type="journal article" date="2021" name="PeerJ">
        <title>Extensive microbial diversity within the chicken gut microbiome revealed by metagenomics and culture.</title>
        <authorList>
            <person name="Gilroy R."/>
            <person name="Ravi A."/>
            <person name="Getino M."/>
            <person name="Pursley I."/>
            <person name="Horton D.L."/>
            <person name="Alikhan N.F."/>
            <person name="Baker D."/>
            <person name="Gharbi K."/>
            <person name="Hall N."/>
            <person name="Watson M."/>
            <person name="Adriaenssens E.M."/>
            <person name="Foster-Nyarko E."/>
            <person name="Jarju S."/>
            <person name="Secka A."/>
            <person name="Antonio M."/>
            <person name="Oren A."/>
            <person name="Chaudhuri R.R."/>
            <person name="La Ragione R."/>
            <person name="Hildebrand F."/>
            <person name="Pallen M.J."/>
        </authorList>
    </citation>
    <scope>NUCLEOTIDE SEQUENCE</scope>
    <source>
        <strain evidence="3">ChiHjej10B9-9673</strain>
    </source>
</reference>
<dbReference type="InterPro" id="IPR011059">
    <property type="entry name" value="Metal-dep_hydrolase_composite"/>
</dbReference>
<evidence type="ECO:0000313" key="3">
    <source>
        <dbReference type="EMBL" id="HIS66985.1"/>
    </source>
</evidence>
<dbReference type="Proteomes" id="UP000824001">
    <property type="component" value="Unassembled WGS sequence"/>
</dbReference>